<dbReference type="Proteomes" id="UP000321129">
    <property type="component" value="Unassembled WGS sequence"/>
</dbReference>
<evidence type="ECO:0000313" key="2">
    <source>
        <dbReference type="EMBL" id="TXC73942.1"/>
    </source>
</evidence>
<protein>
    <submittedName>
        <fullName evidence="2">Uncharacterized protein</fullName>
    </submittedName>
</protein>
<gene>
    <name evidence="2" type="ORF">FSZ31_04265</name>
</gene>
<dbReference type="AlphaFoldDB" id="A0A5C6UL65"/>
<feature type="region of interest" description="Disordered" evidence="1">
    <location>
        <begin position="66"/>
        <end position="104"/>
    </location>
</feature>
<dbReference type="EMBL" id="VOPY01000001">
    <property type="protein sequence ID" value="TXC73942.1"/>
    <property type="molecule type" value="Genomic_DNA"/>
</dbReference>
<evidence type="ECO:0000313" key="3">
    <source>
        <dbReference type="Proteomes" id="UP000321129"/>
    </source>
</evidence>
<evidence type="ECO:0000256" key="1">
    <source>
        <dbReference type="SAM" id="MobiDB-lite"/>
    </source>
</evidence>
<proteinExistence type="predicted"/>
<reference evidence="2 3" key="1">
    <citation type="submission" date="2019-08" db="EMBL/GenBank/DDBJ databases">
        <title>Sphingorhabdus soil sp. nov., isolated from arctic soil.</title>
        <authorList>
            <person name="Liu Y."/>
        </authorList>
    </citation>
    <scope>NUCLEOTIDE SEQUENCE [LARGE SCALE GENOMIC DNA]</scope>
    <source>
        <strain evidence="2 3">D-2Q-5-6</strain>
    </source>
</reference>
<sequence length="409" mass="43914">MSKAPDLADRIVATLREAKADETADRRTLAKALGVTLKDFDAAVRSLRWAGKVEMDAIRLSPSMRAGGCSPAPRATGAAATAGGGAGSDGPATPSAKRRRPARDLASVGETIIATVKARAKRGLAMPNDVALGKTCGVSFSTVRDAIARMEGRGEMIVERQPRGRKVRIAACGAELRSVRWVDGRAGSPEREAAAYSDPLLAARVKAWRARTGWSQESFVRALALAGNRQGGQSLESLRRFEATGRVFDRGFGRRLEQFIEQYAEPGPFADWQAALARSAVDAKQGEVAAITERVARDQAGRRERVRGQHMDGRRADMIRAPHEPVDRADEAAVAVARASGQSLSFRIQAECMENAADLRRALQQRWDGVWRRACAGAAKAGVSPLQYAVSLIEMGLDCAAEDLAEEAI</sequence>
<feature type="compositionally biased region" description="Low complexity" evidence="1">
    <location>
        <begin position="70"/>
        <end position="81"/>
    </location>
</feature>
<keyword evidence="3" id="KW-1185">Reference proteome</keyword>
<comment type="caution">
    <text evidence="2">The sequence shown here is derived from an EMBL/GenBank/DDBJ whole genome shotgun (WGS) entry which is preliminary data.</text>
</comment>
<organism evidence="2 3">
    <name type="scientific">Flavisphingopyxis soli</name>
    <dbReference type="NCBI Taxonomy" id="2601267"/>
    <lineage>
        <taxon>Bacteria</taxon>
        <taxon>Pseudomonadati</taxon>
        <taxon>Pseudomonadota</taxon>
        <taxon>Alphaproteobacteria</taxon>
        <taxon>Sphingomonadales</taxon>
        <taxon>Sphingopyxidaceae</taxon>
        <taxon>Flavisphingopyxis</taxon>
    </lineage>
</organism>
<dbReference type="RefSeq" id="WP_147121779.1">
    <property type="nucleotide sequence ID" value="NZ_VOPY01000001.1"/>
</dbReference>
<accession>A0A5C6UL65</accession>
<name>A0A5C6UL65_9SPHN</name>